<evidence type="ECO:0000313" key="1">
    <source>
        <dbReference type="EMBL" id="GBP00399.1"/>
    </source>
</evidence>
<comment type="caution">
    <text evidence="1">The sequence shown here is derived from an EMBL/GenBank/DDBJ whole genome shotgun (WGS) entry which is preliminary data.</text>
</comment>
<gene>
    <name evidence="1" type="ORF">EVAR_958_1</name>
</gene>
<dbReference type="EMBL" id="BGZK01000005">
    <property type="protein sequence ID" value="GBP00399.1"/>
    <property type="molecule type" value="Genomic_DNA"/>
</dbReference>
<reference evidence="1 2" key="1">
    <citation type="journal article" date="2019" name="Commun. Biol.">
        <title>The bagworm genome reveals a unique fibroin gene that provides high tensile strength.</title>
        <authorList>
            <person name="Kono N."/>
            <person name="Nakamura H."/>
            <person name="Ohtoshi R."/>
            <person name="Tomita M."/>
            <person name="Numata K."/>
            <person name="Arakawa K."/>
        </authorList>
    </citation>
    <scope>NUCLEOTIDE SEQUENCE [LARGE SCALE GENOMIC DNA]</scope>
</reference>
<protein>
    <submittedName>
        <fullName evidence="1">Uncharacterized protein</fullName>
    </submittedName>
</protein>
<organism evidence="1 2">
    <name type="scientific">Eumeta variegata</name>
    <name type="common">Bagworm moth</name>
    <name type="synonym">Eumeta japonica</name>
    <dbReference type="NCBI Taxonomy" id="151549"/>
    <lineage>
        <taxon>Eukaryota</taxon>
        <taxon>Metazoa</taxon>
        <taxon>Ecdysozoa</taxon>
        <taxon>Arthropoda</taxon>
        <taxon>Hexapoda</taxon>
        <taxon>Insecta</taxon>
        <taxon>Pterygota</taxon>
        <taxon>Neoptera</taxon>
        <taxon>Endopterygota</taxon>
        <taxon>Lepidoptera</taxon>
        <taxon>Glossata</taxon>
        <taxon>Ditrysia</taxon>
        <taxon>Tineoidea</taxon>
        <taxon>Psychidae</taxon>
        <taxon>Oiketicinae</taxon>
        <taxon>Eumeta</taxon>
    </lineage>
</organism>
<accession>A0A4C1SE15</accession>
<keyword evidence="2" id="KW-1185">Reference proteome</keyword>
<name>A0A4C1SE15_EUMVA</name>
<proteinExistence type="predicted"/>
<sequence>MSAAAETGHREKAFARRDGVTVFKKLVACKVGIRAKVLRDNDFECAARGRPIIVEWERDARHSAASLVRSGGPAALSRAPRRSHAGFAIQSVNSARVRTKGVLIETEAFQCDHAHGHRGVGRWNTVTADTGQASPSPFISFSVVLHVDAHTGVSVSETMCVCVYSCAHNSMRKYGYPRF</sequence>
<dbReference type="Proteomes" id="UP000299102">
    <property type="component" value="Unassembled WGS sequence"/>
</dbReference>
<dbReference type="AlphaFoldDB" id="A0A4C1SE15"/>
<evidence type="ECO:0000313" key="2">
    <source>
        <dbReference type="Proteomes" id="UP000299102"/>
    </source>
</evidence>